<evidence type="ECO:0000313" key="3">
    <source>
        <dbReference type="Proteomes" id="UP000067738"/>
    </source>
</evidence>
<sequence>MEKFISDEDELEKIDINNRNGRNETNISKRNSKNNGRRNGKSGLNYLLY</sequence>
<name>A0A0U2SGD7_9EURY</name>
<keyword evidence="3" id="KW-1185">Reference proteome</keyword>
<reference evidence="2 3" key="1">
    <citation type="submission" date="2015-04" db="EMBL/GenBank/DDBJ databases">
        <title>The complete genome sequence of the rumen methanogen Methanobrevibacter millerae SM9.</title>
        <authorList>
            <person name="Leahy S.C."/>
            <person name="Kelly W.J."/>
            <person name="Pacheco D.M."/>
            <person name="Li D."/>
            <person name="Altermann E."/>
            <person name="Attwood G.T."/>
        </authorList>
    </citation>
    <scope>NUCLEOTIDE SEQUENCE [LARGE SCALE GENOMIC DNA]</scope>
    <source>
        <strain evidence="2 3">SM9</strain>
    </source>
</reference>
<dbReference type="PATRIC" id="fig|230361.4.peg.264"/>
<evidence type="ECO:0000256" key="1">
    <source>
        <dbReference type="SAM" id="MobiDB-lite"/>
    </source>
</evidence>
<accession>A0A0U2SGD7</accession>
<feature type="compositionally biased region" description="Basic residues" evidence="1">
    <location>
        <begin position="30"/>
        <end position="40"/>
    </location>
</feature>
<protein>
    <submittedName>
        <fullName evidence="2">Uncharacterized protein</fullName>
    </submittedName>
</protein>
<dbReference type="AlphaFoldDB" id="A0A0U2SGD7"/>
<dbReference type="EMBL" id="CP011266">
    <property type="protein sequence ID" value="ALT68053.1"/>
    <property type="molecule type" value="Genomic_DNA"/>
</dbReference>
<gene>
    <name evidence="2" type="ORF">sm9_0251</name>
</gene>
<dbReference type="Proteomes" id="UP000067738">
    <property type="component" value="Chromosome"/>
</dbReference>
<evidence type="ECO:0000313" key="2">
    <source>
        <dbReference type="EMBL" id="ALT68053.1"/>
    </source>
</evidence>
<feature type="region of interest" description="Disordered" evidence="1">
    <location>
        <begin position="16"/>
        <end position="49"/>
    </location>
</feature>
<proteinExistence type="predicted"/>
<dbReference type="KEGG" id="mmil:sm9_0251"/>
<organism evidence="2 3">
    <name type="scientific">Methanobrevibacter millerae</name>
    <dbReference type="NCBI Taxonomy" id="230361"/>
    <lineage>
        <taxon>Archaea</taxon>
        <taxon>Methanobacteriati</taxon>
        <taxon>Methanobacteriota</taxon>
        <taxon>Methanomada group</taxon>
        <taxon>Methanobacteria</taxon>
        <taxon>Methanobacteriales</taxon>
        <taxon>Methanobacteriaceae</taxon>
        <taxon>Methanobrevibacter</taxon>
    </lineage>
</organism>
<feature type="compositionally biased region" description="Polar residues" evidence="1">
    <location>
        <begin position="17"/>
        <end position="26"/>
    </location>
</feature>